<dbReference type="Proteomes" id="UP000478546">
    <property type="component" value="Unassembled WGS sequence"/>
</dbReference>
<dbReference type="RefSeq" id="WP_162346525.1">
    <property type="nucleotide sequence ID" value="NZ_JAAEAA010000013.1"/>
</dbReference>
<name>A0A6B2H055_9BACT</name>
<evidence type="ECO:0000313" key="3">
    <source>
        <dbReference type="Proteomes" id="UP000478546"/>
    </source>
</evidence>
<dbReference type="PROSITE" id="PS51257">
    <property type="entry name" value="PROKAR_LIPOPROTEIN"/>
    <property type="match status" value="1"/>
</dbReference>
<feature type="chain" id="PRO_5025633789" description="Lipoprotein" evidence="1">
    <location>
        <begin position="22"/>
        <end position="275"/>
    </location>
</feature>
<accession>A0A6B2H055</accession>
<gene>
    <name evidence="2" type="ORF">GWO68_11090</name>
</gene>
<dbReference type="AlphaFoldDB" id="A0A6B2H055"/>
<keyword evidence="1" id="KW-0732">Signal</keyword>
<evidence type="ECO:0000313" key="2">
    <source>
        <dbReference type="EMBL" id="NDK56465.1"/>
    </source>
</evidence>
<keyword evidence="3" id="KW-1185">Reference proteome</keyword>
<protein>
    <recommendedName>
        <fullName evidence="4">Lipoprotein</fullName>
    </recommendedName>
</protein>
<proteinExistence type="predicted"/>
<dbReference type="EMBL" id="JAAEAA010000013">
    <property type="protein sequence ID" value="NDK56465.1"/>
    <property type="molecule type" value="Genomic_DNA"/>
</dbReference>
<organism evidence="2 3">
    <name type="scientific">Pontibacter fetidus</name>
    <dbReference type="NCBI Taxonomy" id="2700082"/>
    <lineage>
        <taxon>Bacteria</taxon>
        <taxon>Pseudomonadati</taxon>
        <taxon>Bacteroidota</taxon>
        <taxon>Cytophagia</taxon>
        <taxon>Cytophagales</taxon>
        <taxon>Hymenobacteraceae</taxon>
        <taxon>Pontibacter</taxon>
    </lineage>
</organism>
<sequence>MKKQLFKILPLAATACLLVFAGCQKEDDPQQLETDTVETEAITESEFTMADNFVEEAGNDDEFMNGRVAAATGSLPACATRTFNRETRTLTIDFGNTNCLCRDGRNRRGKIVASFNGPRYTAGSSVTITLLDYYVNDNHLTGTKTKTWVNANKVNVVVQDASIETARGTAYWEANRIIERIAGADTRILTDDIYLISGSSEGVNRQGVAFNTTIAQPLKLVLAETCVRNFVAGVVKTVTERGNTFVLNYDPIGGEPCDKIAEVTVNGRSKQIELR</sequence>
<comment type="caution">
    <text evidence="2">The sequence shown here is derived from an EMBL/GenBank/DDBJ whole genome shotgun (WGS) entry which is preliminary data.</text>
</comment>
<feature type="signal peptide" evidence="1">
    <location>
        <begin position="1"/>
        <end position="21"/>
    </location>
</feature>
<reference evidence="2 3" key="1">
    <citation type="submission" date="2020-01" db="EMBL/GenBank/DDBJ databases">
        <authorList>
            <person name="Kim M.K."/>
        </authorList>
    </citation>
    <scope>NUCLEOTIDE SEQUENCE [LARGE SCALE GENOMIC DNA]</scope>
    <source>
        <strain evidence="2 3">BT213</strain>
    </source>
</reference>
<evidence type="ECO:0008006" key="4">
    <source>
        <dbReference type="Google" id="ProtNLM"/>
    </source>
</evidence>
<evidence type="ECO:0000256" key="1">
    <source>
        <dbReference type="SAM" id="SignalP"/>
    </source>
</evidence>